<dbReference type="InterPro" id="IPR036869">
    <property type="entry name" value="J_dom_sf"/>
</dbReference>
<dbReference type="OMA" id="FTYDEYD"/>
<dbReference type="Pfam" id="PF00226">
    <property type="entry name" value="DnaJ"/>
    <property type="match status" value="1"/>
</dbReference>
<reference evidence="3 4" key="1">
    <citation type="journal article" date="2013" name="Nature">
        <title>Insights into bilaterian evolution from three spiralian genomes.</title>
        <authorList>
            <person name="Simakov O."/>
            <person name="Marletaz F."/>
            <person name="Cho S.J."/>
            <person name="Edsinger-Gonzales E."/>
            <person name="Havlak P."/>
            <person name="Hellsten U."/>
            <person name="Kuo D.H."/>
            <person name="Larsson T."/>
            <person name="Lv J."/>
            <person name="Arendt D."/>
            <person name="Savage R."/>
            <person name="Osoegawa K."/>
            <person name="de Jong P."/>
            <person name="Grimwood J."/>
            <person name="Chapman J.A."/>
            <person name="Shapiro H."/>
            <person name="Aerts A."/>
            <person name="Otillar R.P."/>
            <person name="Terry A.Y."/>
            <person name="Boore J.L."/>
            <person name="Grigoriev I.V."/>
            <person name="Lindberg D.R."/>
            <person name="Seaver E.C."/>
            <person name="Weisblat D.A."/>
            <person name="Putnam N.H."/>
            <person name="Rokhsar D.S."/>
        </authorList>
    </citation>
    <scope>NUCLEOTIDE SEQUENCE [LARGE SCALE GENOMIC DNA]</scope>
</reference>
<dbReference type="FunFam" id="1.10.287.110:FF:000021">
    <property type="entry name" value="DnaJ (Hsp40) homolog, subfamily B, member 2"/>
    <property type="match status" value="1"/>
</dbReference>
<accession>V4ASB8</accession>
<dbReference type="CTD" id="20251319"/>
<dbReference type="GO" id="GO:0005737">
    <property type="term" value="C:cytoplasm"/>
    <property type="evidence" value="ECO:0007669"/>
    <property type="project" value="UniProtKB-ARBA"/>
</dbReference>
<dbReference type="HOGENOM" id="CLU_017633_12_0_1"/>
<sequence>YYEILGIEKAATAQDIKKAYRRLALQWHPDKNPDKKKEAEKKFKLIAEAYEVLSDTKKRGVYDRYGKSGVLNEPSFEDDFNQGYSRPGHFHFHFRSAEDIFKDFFGTDNPFEDFIMGKIFVVFGYFIVGPSREMNGSMFENSFVGFPRHSNMFTSFSSTNFGGPTIGGNFRSTSTSTKFVNGKKVTTKKVVENGQETVTVEEDGRVTSRTVNG</sequence>
<dbReference type="Proteomes" id="UP000030746">
    <property type="component" value="Unassembled WGS sequence"/>
</dbReference>
<dbReference type="PANTHER" id="PTHR45168:SF3">
    <property type="entry name" value="DNAJ HEAT SHOCK PROTEIN FAMILY (HSP40) MEMBER B2"/>
    <property type="match status" value="1"/>
</dbReference>
<dbReference type="InterPro" id="IPR043183">
    <property type="entry name" value="DNJB2/6-like"/>
</dbReference>
<dbReference type="KEGG" id="lgi:LOTGIDRAFT_55729"/>
<feature type="domain" description="J" evidence="2">
    <location>
        <begin position="1"/>
        <end position="66"/>
    </location>
</feature>
<evidence type="ECO:0000259" key="2">
    <source>
        <dbReference type="PROSITE" id="PS50076"/>
    </source>
</evidence>
<dbReference type="STRING" id="225164.V4ASB8"/>
<organism evidence="3 4">
    <name type="scientific">Lottia gigantea</name>
    <name type="common">Giant owl limpet</name>
    <dbReference type="NCBI Taxonomy" id="225164"/>
    <lineage>
        <taxon>Eukaryota</taxon>
        <taxon>Metazoa</taxon>
        <taxon>Spiralia</taxon>
        <taxon>Lophotrochozoa</taxon>
        <taxon>Mollusca</taxon>
        <taxon>Gastropoda</taxon>
        <taxon>Patellogastropoda</taxon>
        <taxon>Lottioidea</taxon>
        <taxon>Lottiidae</taxon>
        <taxon>Lottia</taxon>
    </lineage>
</organism>
<dbReference type="CDD" id="cd06257">
    <property type="entry name" value="DnaJ"/>
    <property type="match status" value="1"/>
</dbReference>
<dbReference type="RefSeq" id="XP_009049131.1">
    <property type="nucleotide sequence ID" value="XM_009050883.1"/>
</dbReference>
<dbReference type="PROSITE" id="PS00636">
    <property type="entry name" value="DNAJ_1"/>
    <property type="match status" value="1"/>
</dbReference>
<dbReference type="PROSITE" id="PS50076">
    <property type="entry name" value="DNAJ_2"/>
    <property type="match status" value="1"/>
</dbReference>
<dbReference type="OrthoDB" id="10250354at2759"/>
<dbReference type="InterPro" id="IPR018253">
    <property type="entry name" value="DnaJ_domain_CS"/>
</dbReference>
<feature type="non-terminal residue" evidence="3">
    <location>
        <position position="213"/>
    </location>
</feature>
<dbReference type="SUPFAM" id="SSF46565">
    <property type="entry name" value="Chaperone J-domain"/>
    <property type="match status" value="1"/>
</dbReference>
<keyword evidence="4" id="KW-1185">Reference proteome</keyword>
<dbReference type="EMBL" id="KB200828">
    <property type="protein sequence ID" value="ESP00168.1"/>
    <property type="molecule type" value="Genomic_DNA"/>
</dbReference>
<dbReference type="AlphaFoldDB" id="V4ASB8"/>
<protein>
    <recommendedName>
        <fullName evidence="2">J domain-containing protein</fullName>
    </recommendedName>
</protein>
<dbReference type="PRINTS" id="PR00625">
    <property type="entry name" value="JDOMAIN"/>
</dbReference>
<dbReference type="GeneID" id="20251319"/>
<dbReference type="InterPro" id="IPR001623">
    <property type="entry name" value="DnaJ_domain"/>
</dbReference>
<keyword evidence="1" id="KW-0143">Chaperone</keyword>
<dbReference type="Gene3D" id="1.10.287.110">
    <property type="entry name" value="DnaJ domain"/>
    <property type="match status" value="1"/>
</dbReference>
<dbReference type="GO" id="GO:0030544">
    <property type="term" value="F:Hsp70 protein binding"/>
    <property type="evidence" value="ECO:0007669"/>
    <property type="project" value="InterPro"/>
</dbReference>
<feature type="non-terminal residue" evidence="3">
    <location>
        <position position="1"/>
    </location>
</feature>
<dbReference type="PANTHER" id="PTHR45168">
    <property type="entry name" value="DNAJ HOMOLOG SUBFAMILY B MEMBER 2"/>
    <property type="match status" value="1"/>
</dbReference>
<evidence type="ECO:0000313" key="4">
    <source>
        <dbReference type="Proteomes" id="UP000030746"/>
    </source>
</evidence>
<evidence type="ECO:0000256" key="1">
    <source>
        <dbReference type="ARBA" id="ARBA00023186"/>
    </source>
</evidence>
<gene>
    <name evidence="3" type="ORF">LOTGIDRAFT_55729</name>
</gene>
<evidence type="ECO:0000313" key="3">
    <source>
        <dbReference type="EMBL" id="ESP00168.1"/>
    </source>
</evidence>
<proteinExistence type="predicted"/>
<name>V4ASB8_LOTGI</name>
<dbReference type="GO" id="GO:0051082">
    <property type="term" value="F:unfolded protein binding"/>
    <property type="evidence" value="ECO:0007669"/>
    <property type="project" value="InterPro"/>
</dbReference>
<dbReference type="SMART" id="SM00271">
    <property type="entry name" value="DnaJ"/>
    <property type="match status" value="1"/>
</dbReference>